<keyword evidence="2" id="KW-0805">Transcription regulation</keyword>
<dbReference type="InterPro" id="IPR036388">
    <property type="entry name" value="WH-like_DNA-bd_sf"/>
</dbReference>
<dbReference type="Pfam" id="PF04542">
    <property type="entry name" value="Sigma70_r2"/>
    <property type="match status" value="1"/>
</dbReference>
<sequence>MAIYSVCGSLLVMEHSENILRYSNHSSSSRDEEAERFVRLFTENERRIRSYLYNFLPGTNEVDEVMQEISTVLWKKFGELEDDSGFLPWTYVIARYEILMYRRRLSRDRLVFGEGLLTTLSEEYSKEDEHERGEIRKALDGCLNKLTEEDRRLLMVAYGGGMKVNQLADQLDRTVNSVYKNISRLRRRLEKCVRLQTEASVR</sequence>
<dbReference type="NCBIfam" id="TIGR02937">
    <property type="entry name" value="sigma70-ECF"/>
    <property type="match status" value="1"/>
</dbReference>
<comment type="similarity">
    <text evidence="1">Belongs to the sigma-70 factor family. ECF subfamily.</text>
</comment>
<proteinExistence type="inferred from homology"/>
<dbReference type="GO" id="GO:0006352">
    <property type="term" value="P:DNA-templated transcription initiation"/>
    <property type="evidence" value="ECO:0007669"/>
    <property type="project" value="InterPro"/>
</dbReference>
<evidence type="ECO:0000313" key="7">
    <source>
        <dbReference type="EMBL" id="QDU11378.1"/>
    </source>
</evidence>
<dbReference type="InterPro" id="IPR014284">
    <property type="entry name" value="RNA_pol_sigma-70_dom"/>
</dbReference>
<feature type="domain" description="RNA polymerase sigma-70 region 2" evidence="5">
    <location>
        <begin position="40"/>
        <end position="107"/>
    </location>
</feature>
<dbReference type="InterPro" id="IPR039425">
    <property type="entry name" value="RNA_pol_sigma-70-like"/>
</dbReference>
<evidence type="ECO:0000256" key="1">
    <source>
        <dbReference type="ARBA" id="ARBA00010641"/>
    </source>
</evidence>
<dbReference type="SUPFAM" id="SSF88659">
    <property type="entry name" value="Sigma3 and sigma4 domains of RNA polymerase sigma factors"/>
    <property type="match status" value="1"/>
</dbReference>
<protein>
    <submittedName>
        <fullName evidence="7">RNA polymerase sigma factor</fullName>
    </submittedName>
</protein>
<dbReference type="AlphaFoldDB" id="A0A517X1J9"/>
<reference evidence="7 8" key="1">
    <citation type="submission" date="2019-03" db="EMBL/GenBank/DDBJ databases">
        <title>Deep-cultivation of Planctomycetes and their phenomic and genomic characterization uncovers novel biology.</title>
        <authorList>
            <person name="Wiegand S."/>
            <person name="Jogler M."/>
            <person name="Boedeker C."/>
            <person name="Pinto D."/>
            <person name="Vollmers J."/>
            <person name="Rivas-Marin E."/>
            <person name="Kohn T."/>
            <person name="Peeters S.H."/>
            <person name="Heuer A."/>
            <person name="Rast P."/>
            <person name="Oberbeckmann S."/>
            <person name="Bunk B."/>
            <person name="Jeske O."/>
            <person name="Meyerdierks A."/>
            <person name="Storesund J.E."/>
            <person name="Kallscheuer N."/>
            <person name="Luecker S."/>
            <person name="Lage O.M."/>
            <person name="Pohl T."/>
            <person name="Merkel B.J."/>
            <person name="Hornburger P."/>
            <person name="Mueller R.-W."/>
            <person name="Bruemmer F."/>
            <person name="Labrenz M."/>
            <person name="Spormann A.M."/>
            <person name="Op den Camp H."/>
            <person name="Overmann J."/>
            <person name="Amann R."/>
            <person name="Jetten M.S.M."/>
            <person name="Mascher T."/>
            <person name="Medema M.H."/>
            <person name="Devos D.P."/>
            <person name="Kaster A.-K."/>
            <person name="Ovreas L."/>
            <person name="Rohde M."/>
            <person name="Galperin M.Y."/>
            <person name="Jogler C."/>
        </authorList>
    </citation>
    <scope>NUCLEOTIDE SEQUENCE [LARGE SCALE GENOMIC DNA]</scope>
    <source>
        <strain evidence="7 8">V202</strain>
    </source>
</reference>
<evidence type="ECO:0000256" key="3">
    <source>
        <dbReference type="ARBA" id="ARBA00023082"/>
    </source>
</evidence>
<evidence type="ECO:0000313" key="8">
    <source>
        <dbReference type="Proteomes" id="UP000318384"/>
    </source>
</evidence>
<dbReference type="SUPFAM" id="SSF88946">
    <property type="entry name" value="Sigma2 domain of RNA polymerase sigma factors"/>
    <property type="match status" value="1"/>
</dbReference>
<dbReference type="InterPro" id="IPR014331">
    <property type="entry name" value="RNA_pol_sigma70_ECF_RHOBA"/>
</dbReference>
<accession>A0A517X1J9</accession>
<dbReference type="NCBIfam" id="TIGR02989">
    <property type="entry name" value="Sig-70_gvs1"/>
    <property type="match status" value="1"/>
</dbReference>
<evidence type="ECO:0000259" key="6">
    <source>
        <dbReference type="Pfam" id="PF08281"/>
    </source>
</evidence>
<organism evidence="7 8">
    <name type="scientific">Gimesia aquarii</name>
    <dbReference type="NCBI Taxonomy" id="2527964"/>
    <lineage>
        <taxon>Bacteria</taxon>
        <taxon>Pseudomonadati</taxon>
        <taxon>Planctomycetota</taxon>
        <taxon>Planctomycetia</taxon>
        <taxon>Planctomycetales</taxon>
        <taxon>Planctomycetaceae</taxon>
        <taxon>Gimesia</taxon>
    </lineage>
</organism>
<evidence type="ECO:0000256" key="4">
    <source>
        <dbReference type="ARBA" id="ARBA00023163"/>
    </source>
</evidence>
<evidence type="ECO:0000259" key="5">
    <source>
        <dbReference type="Pfam" id="PF04542"/>
    </source>
</evidence>
<keyword evidence="3" id="KW-0731">Sigma factor</keyword>
<dbReference type="GO" id="GO:0003677">
    <property type="term" value="F:DNA binding"/>
    <property type="evidence" value="ECO:0007669"/>
    <property type="project" value="InterPro"/>
</dbReference>
<dbReference type="PANTHER" id="PTHR43133:SF51">
    <property type="entry name" value="RNA POLYMERASE SIGMA FACTOR"/>
    <property type="match status" value="1"/>
</dbReference>
<gene>
    <name evidence="7" type="ORF">V202x_47990</name>
</gene>
<dbReference type="PANTHER" id="PTHR43133">
    <property type="entry name" value="RNA POLYMERASE ECF-TYPE SIGMA FACTO"/>
    <property type="match status" value="1"/>
</dbReference>
<name>A0A517X1J9_9PLAN</name>
<dbReference type="InterPro" id="IPR007627">
    <property type="entry name" value="RNA_pol_sigma70_r2"/>
</dbReference>
<dbReference type="Proteomes" id="UP000318384">
    <property type="component" value="Chromosome"/>
</dbReference>
<dbReference type="InterPro" id="IPR013324">
    <property type="entry name" value="RNA_pol_sigma_r3/r4-like"/>
</dbReference>
<dbReference type="InterPro" id="IPR013249">
    <property type="entry name" value="RNA_pol_sigma70_r4_t2"/>
</dbReference>
<keyword evidence="4" id="KW-0804">Transcription</keyword>
<feature type="domain" description="RNA polymerase sigma factor 70 region 4 type 2" evidence="6">
    <location>
        <begin position="137"/>
        <end position="189"/>
    </location>
</feature>
<dbReference type="Gene3D" id="1.10.10.10">
    <property type="entry name" value="Winged helix-like DNA-binding domain superfamily/Winged helix DNA-binding domain"/>
    <property type="match status" value="1"/>
</dbReference>
<keyword evidence="8" id="KW-1185">Reference proteome</keyword>
<dbReference type="EMBL" id="CP037422">
    <property type="protein sequence ID" value="QDU11378.1"/>
    <property type="molecule type" value="Genomic_DNA"/>
</dbReference>
<dbReference type="InterPro" id="IPR013325">
    <property type="entry name" value="RNA_pol_sigma_r2"/>
</dbReference>
<dbReference type="GO" id="GO:0016987">
    <property type="term" value="F:sigma factor activity"/>
    <property type="evidence" value="ECO:0007669"/>
    <property type="project" value="UniProtKB-KW"/>
</dbReference>
<evidence type="ECO:0000256" key="2">
    <source>
        <dbReference type="ARBA" id="ARBA00023015"/>
    </source>
</evidence>
<dbReference type="Pfam" id="PF08281">
    <property type="entry name" value="Sigma70_r4_2"/>
    <property type="match status" value="1"/>
</dbReference>
<dbReference type="Gene3D" id="1.10.1740.10">
    <property type="match status" value="1"/>
</dbReference>